<comment type="similarity">
    <text evidence="1">Belongs to the FGGY kinase family.</text>
</comment>
<dbReference type="PANTHER" id="PTHR10196">
    <property type="entry name" value="SUGAR KINASE"/>
    <property type="match status" value="1"/>
</dbReference>
<dbReference type="GO" id="GO:0005829">
    <property type="term" value="C:cytosol"/>
    <property type="evidence" value="ECO:0007669"/>
    <property type="project" value="TreeGrafter"/>
</dbReference>
<dbReference type="InterPro" id="IPR043129">
    <property type="entry name" value="ATPase_NBD"/>
</dbReference>
<dbReference type="GO" id="GO:0008993">
    <property type="term" value="F:rhamnulokinase activity"/>
    <property type="evidence" value="ECO:0007669"/>
    <property type="project" value="UniProtKB-EC"/>
</dbReference>
<keyword evidence="2 5" id="KW-0808">Transferase</keyword>
<dbReference type="InterPro" id="IPR018485">
    <property type="entry name" value="FGGY_C"/>
</dbReference>
<sequence length="197" mass="21972">MTGLWLIQESRRAWRREGSEYSYSQLENLALKAEPFVSFIDPDDPAFATPGDIPGRVREFCSRTGQHIPETTGDIMRCIYESLALKYRYVLENLESCTGKRFEKLYVVGGGTKDTLLCAMTASACGIPVLSGPTEATVYGNTVIQLIALGKISSLTEARGVIARSEPIKEYYPESHIEWNSAYEKAKEIYIINSAIK</sequence>
<evidence type="ECO:0000259" key="4">
    <source>
        <dbReference type="Pfam" id="PF02782"/>
    </source>
</evidence>
<dbReference type="GO" id="GO:0019301">
    <property type="term" value="P:rhamnose catabolic process"/>
    <property type="evidence" value="ECO:0007669"/>
    <property type="project" value="TreeGrafter"/>
</dbReference>
<evidence type="ECO:0000256" key="2">
    <source>
        <dbReference type="ARBA" id="ARBA00022679"/>
    </source>
</evidence>
<proteinExistence type="inferred from homology"/>
<dbReference type="GO" id="GO:0006071">
    <property type="term" value="P:glycerol metabolic process"/>
    <property type="evidence" value="ECO:0007669"/>
    <property type="project" value="TreeGrafter"/>
</dbReference>
<dbReference type="EC" id="2.7.1.5" evidence="5"/>
<evidence type="ECO:0000313" key="5">
    <source>
        <dbReference type="EMBL" id="MPN41445.1"/>
    </source>
</evidence>
<protein>
    <submittedName>
        <fullName evidence="5">Rhamnulokinase</fullName>
        <ecNumber evidence="5">2.7.1.5</ecNumber>
    </submittedName>
</protein>
<gene>
    <name evidence="5" type="primary">rhaB_14</name>
    <name evidence="5" type="ORF">SDC9_188991</name>
</gene>
<dbReference type="AlphaFoldDB" id="A0A645HQV4"/>
<organism evidence="5">
    <name type="scientific">bioreactor metagenome</name>
    <dbReference type="NCBI Taxonomy" id="1076179"/>
    <lineage>
        <taxon>unclassified sequences</taxon>
        <taxon>metagenomes</taxon>
        <taxon>ecological metagenomes</taxon>
    </lineage>
</organism>
<reference evidence="5" key="1">
    <citation type="submission" date="2019-08" db="EMBL/GenBank/DDBJ databases">
        <authorList>
            <person name="Kucharzyk K."/>
            <person name="Murdoch R.W."/>
            <person name="Higgins S."/>
            <person name="Loffler F."/>
        </authorList>
    </citation>
    <scope>NUCLEOTIDE SEQUENCE</scope>
</reference>
<dbReference type="Gene3D" id="3.30.420.40">
    <property type="match status" value="1"/>
</dbReference>
<dbReference type="EMBL" id="VSSQ01098491">
    <property type="protein sequence ID" value="MPN41445.1"/>
    <property type="molecule type" value="Genomic_DNA"/>
</dbReference>
<dbReference type="GO" id="GO:0004370">
    <property type="term" value="F:glycerol kinase activity"/>
    <property type="evidence" value="ECO:0007669"/>
    <property type="project" value="TreeGrafter"/>
</dbReference>
<name>A0A645HQV4_9ZZZZ</name>
<comment type="caution">
    <text evidence="5">The sequence shown here is derived from an EMBL/GenBank/DDBJ whole genome shotgun (WGS) entry which is preliminary data.</text>
</comment>
<dbReference type="SUPFAM" id="SSF53067">
    <property type="entry name" value="Actin-like ATPase domain"/>
    <property type="match status" value="1"/>
</dbReference>
<keyword evidence="3 5" id="KW-0418">Kinase</keyword>
<feature type="domain" description="Carbohydrate kinase FGGY C-terminal" evidence="4">
    <location>
        <begin position="5"/>
        <end position="148"/>
    </location>
</feature>
<evidence type="ECO:0000256" key="3">
    <source>
        <dbReference type="ARBA" id="ARBA00022777"/>
    </source>
</evidence>
<accession>A0A645HQV4</accession>
<evidence type="ECO:0000256" key="1">
    <source>
        <dbReference type="ARBA" id="ARBA00009156"/>
    </source>
</evidence>
<dbReference type="PANTHER" id="PTHR10196:SF93">
    <property type="entry name" value="L-RHAMNULOKINASE"/>
    <property type="match status" value="1"/>
</dbReference>
<dbReference type="Pfam" id="PF02782">
    <property type="entry name" value="FGGY_C"/>
    <property type="match status" value="1"/>
</dbReference>